<dbReference type="PROSITE" id="PS00189">
    <property type="entry name" value="LIPOYL"/>
    <property type="match status" value="1"/>
</dbReference>
<evidence type="ECO:0000313" key="6">
    <source>
        <dbReference type="Proteomes" id="UP001058120"/>
    </source>
</evidence>
<gene>
    <name evidence="3 5" type="primary">gcvH</name>
    <name evidence="5" type="ORF">JBF11_01010</name>
</gene>
<dbReference type="InterPro" id="IPR033753">
    <property type="entry name" value="GCV_H/Fam206"/>
</dbReference>
<comment type="subunit">
    <text evidence="3">The glycine cleavage system is composed of four proteins: P, T, L and H.</text>
</comment>
<evidence type="ECO:0000256" key="1">
    <source>
        <dbReference type="ARBA" id="ARBA00009249"/>
    </source>
</evidence>
<dbReference type="PANTHER" id="PTHR11715:SF3">
    <property type="entry name" value="GLYCINE CLEAVAGE SYSTEM H PROTEIN-RELATED"/>
    <property type="match status" value="1"/>
</dbReference>
<dbReference type="NCBIfam" id="NF002270">
    <property type="entry name" value="PRK01202.1"/>
    <property type="match status" value="1"/>
</dbReference>
<organism evidence="5 6">
    <name type="scientific">Taurinivorans muris</name>
    <dbReference type="NCBI Taxonomy" id="2787751"/>
    <lineage>
        <taxon>Bacteria</taxon>
        <taxon>Pseudomonadati</taxon>
        <taxon>Thermodesulfobacteriota</taxon>
        <taxon>Desulfovibrionia</taxon>
        <taxon>Desulfovibrionales</taxon>
        <taxon>Desulfovibrionaceae</taxon>
        <taxon>Taurinivorans</taxon>
    </lineage>
</organism>
<feature type="domain" description="Lipoyl-binding" evidence="4">
    <location>
        <begin position="22"/>
        <end position="104"/>
    </location>
</feature>
<dbReference type="Proteomes" id="UP001058120">
    <property type="component" value="Chromosome"/>
</dbReference>
<evidence type="ECO:0000256" key="3">
    <source>
        <dbReference type="HAMAP-Rule" id="MF_00272"/>
    </source>
</evidence>
<dbReference type="HAMAP" id="MF_00272">
    <property type="entry name" value="GcvH"/>
    <property type="match status" value="1"/>
</dbReference>
<dbReference type="RefSeq" id="WP_334315531.1">
    <property type="nucleotide sequence ID" value="NZ_CP065938.1"/>
</dbReference>
<accession>A0ABY5Y3H3</accession>
<comment type="function">
    <text evidence="3">The glycine cleavage system catalyzes the degradation of glycine. The H protein shuttles the methylamine group of glycine from the P protein to the T protein.</text>
</comment>
<dbReference type="InterPro" id="IPR017453">
    <property type="entry name" value="GCV_H_sub"/>
</dbReference>
<comment type="cofactor">
    <cofactor evidence="3">
        <name>(R)-lipoate</name>
        <dbReference type="ChEBI" id="CHEBI:83088"/>
    </cofactor>
    <text evidence="3">Binds 1 lipoyl cofactor covalently.</text>
</comment>
<evidence type="ECO:0000259" key="4">
    <source>
        <dbReference type="PROSITE" id="PS50968"/>
    </source>
</evidence>
<feature type="modified residue" description="N6-lipoyllysine" evidence="3">
    <location>
        <position position="63"/>
    </location>
</feature>
<dbReference type="InterPro" id="IPR000089">
    <property type="entry name" value="Biotin_lipoyl"/>
</dbReference>
<dbReference type="Pfam" id="PF01597">
    <property type="entry name" value="GCV_H"/>
    <property type="match status" value="1"/>
</dbReference>
<sequence length="124" mass="13382">MNNPDNLLYAESHEWLKIEGSEGVIGITDFAQDSLGDITFIDLPQVGGAFAKGQEMGTVESVKAASDIYMPCDCEVIAVNESVLDNPEKVNKDPYGEGWLLRVNITGSTDGLLNAQDYAGKCTH</sequence>
<dbReference type="SUPFAM" id="SSF51230">
    <property type="entry name" value="Single hybrid motif"/>
    <property type="match status" value="1"/>
</dbReference>
<reference evidence="5" key="1">
    <citation type="submission" date="2020-12" db="EMBL/GenBank/DDBJ databases">
        <title>Taurinivorans muris gen. nov., sp. nov., fundamental and realized metabolic niche of a ubiquitous sulfidogenic bacterium in the murine intestine.</title>
        <authorList>
            <person name="Ye H."/>
            <person name="Hanson B.T."/>
            <person name="Loy A."/>
        </authorList>
    </citation>
    <scope>NUCLEOTIDE SEQUENCE</scope>
    <source>
        <strain evidence="5">LT0009</strain>
    </source>
</reference>
<keyword evidence="6" id="KW-1185">Reference proteome</keyword>
<protein>
    <recommendedName>
        <fullName evidence="3">Glycine cleavage system H protein</fullName>
    </recommendedName>
</protein>
<dbReference type="InterPro" id="IPR002930">
    <property type="entry name" value="GCV_H"/>
</dbReference>
<dbReference type="Gene3D" id="2.40.50.100">
    <property type="match status" value="1"/>
</dbReference>
<dbReference type="InterPro" id="IPR011053">
    <property type="entry name" value="Single_hybrid_motif"/>
</dbReference>
<dbReference type="PANTHER" id="PTHR11715">
    <property type="entry name" value="GLYCINE CLEAVAGE SYSTEM H PROTEIN"/>
    <property type="match status" value="1"/>
</dbReference>
<comment type="similarity">
    <text evidence="1 3">Belongs to the GcvH family.</text>
</comment>
<dbReference type="EMBL" id="CP065938">
    <property type="protein sequence ID" value="UWX05937.1"/>
    <property type="molecule type" value="Genomic_DNA"/>
</dbReference>
<evidence type="ECO:0000256" key="2">
    <source>
        <dbReference type="ARBA" id="ARBA00022823"/>
    </source>
</evidence>
<dbReference type="CDD" id="cd06848">
    <property type="entry name" value="GCS_H"/>
    <property type="match status" value="1"/>
</dbReference>
<dbReference type="InterPro" id="IPR003016">
    <property type="entry name" value="2-oxoA_DH_lipoyl-BS"/>
</dbReference>
<proteinExistence type="inferred from homology"/>
<name>A0ABY5Y3H3_9BACT</name>
<dbReference type="NCBIfam" id="TIGR00527">
    <property type="entry name" value="gcvH"/>
    <property type="match status" value="1"/>
</dbReference>
<evidence type="ECO:0000313" key="5">
    <source>
        <dbReference type="EMBL" id="UWX05937.1"/>
    </source>
</evidence>
<keyword evidence="2 3" id="KW-0450">Lipoyl</keyword>
<dbReference type="PROSITE" id="PS50968">
    <property type="entry name" value="BIOTINYL_LIPOYL"/>
    <property type="match status" value="1"/>
</dbReference>